<reference evidence="2 3" key="1">
    <citation type="submission" date="2024-01" db="EMBL/GenBank/DDBJ databases">
        <title>A draft genome for the cacao thread blight pathogen Marasmiellus scandens.</title>
        <authorList>
            <person name="Baruah I.K."/>
            <person name="Leung J."/>
            <person name="Bukari Y."/>
            <person name="Amoako-Attah I."/>
            <person name="Meinhardt L.W."/>
            <person name="Bailey B.A."/>
            <person name="Cohen S.P."/>
        </authorList>
    </citation>
    <scope>NUCLEOTIDE SEQUENCE [LARGE SCALE GENOMIC DNA]</scope>
    <source>
        <strain evidence="2 3">GH-19</strain>
    </source>
</reference>
<name>A0ABR1JMQ5_9AGAR</name>
<sequence>MRPTLQRPPRNPTGEPVETCSRCHFSFFPTSILSSWKDRSFTQPDLDLALSFEQKCSQVLSAFMHEKNRLEKLMEKVSQQKSLLENIYNGEQLGRVDFEADFQFEICDRCHFVFPDPKRVSLPRRSSRNAEKLKETAGTLAEALGSESRQIDFVASAVQRALNQFKAYADELKIIVTLPTLKVSIYELPLELLTEIFTLCIEDGTDKALDFRMWTMVQGTTPMVLSRVCSYWRVILHSTPRFWSSISIGLAHTIPDKLLLDRSLQHAKLHLKYSGDISLRISAHAILARDAPGDVRQLFDAFADHGHRWESMKIYVSGKDFNSISFPSTLPRLTHLSCTAYYVAGAQALLPKFDAPLLRSLELENVALFSGEPLGSPVFHPRTGPNTVIDLSNLTAMDLRLVPLSEVFSSLHRACNLERLRLSTVYKNSTHNELLLVERPGHFVLSSCKSVSFAFAFKEFEPDLTVLFDRMAFPNLLEIDFSGAVKSEYPVFLSNIPSFVPMLRRSNCGNITTFSLACVVVTDHDLLDILAILPSINDLTLDERLPGLLASNAFEAELTRRIFTMHFLDRLSGHGILLKKLARIRFVFRDRKFNDTALVDMIKSRWSAESKSLEAGEEIRTADLERVSLSIPKRRITSWLRRELGRLRESGMDI</sequence>
<gene>
    <name evidence="2" type="ORF">VKT23_008132</name>
</gene>
<evidence type="ECO:0000256" key="1">
    <source>
        <dbReference type="SAM" id="Coils"/>
    </source>
</evidence>
<accession>A0ABR1JMQ5</accession>
<dbReference type="Proteomes" id="UP001498398">
    <property type="component" value="Unassembled WGS sequence"/>
</dbReference>
<dbReference type="SUPFAM" id="SSF52058">
    <property type="entry name" value="L domain-like"/>
    <property type="match status" value="1"/>
</dbReference>
<evidence type="ECO:0000313" key="2">
    <source>
        <dbReference type="EMBL" id="KAK7461706.1"/>
    </source>
</evidence>
<feature type="coiled-coil region" evidence="1">
    <location>
        <begin position="60"/>
        <end position="87"/>
    </location>
</feature>
<proteinExistence type="predicted"/>
<evidence type="ECO:0000313" key="3">
    <source>
        <dbReference type="Proteomes" id="UP001498398"/>
    </source>
</evidence>
<keyword evidence="1" id="KW-0175">Coiled coil</keyword>
<comment type="caution">
    <text evidence="2">The sequence shown here is derived from an EMBL/GenBank/DDBJ whole genome shotgun (WGS) entry which is preliminary data.</text>
</comment>
<keyword evidence="3" id="KW-1185">Reference proteome</keyword>
<dbReference type="EMBL" id="JBANRG010000012">
    <property type="protein sequence ID" value="KAK7461706.1"/>
    <property type="molecule type" value="Genomic_DNA"/>
</dbReference>
<protein>
    <recommendedName>
        <fullName evidence="4">F-box domain-containing protein</fullName>
    </recommendedName>
</protein>
<evidence type="ECO:0008006" key="4">
    <source>
        <dbReference type="Google" id="ProtNLM"/>
    </source>
</evidence>
<organism evidence="2 3">
    <name type="scientific">Marasmiellus scandens</name>
    <dbReference type="NCBI Taxonomy" id="2682957"/>
    <lineage>
        <taxon>Eukaryota</taxon>
        <taxon>Fungi</taxon>
        <taxon>Dikarya</taxon>
        <taxon>Basidiomycota</taxon>
        <taxon>Agaricomycotina</taxon>
        <taxon>Agaricomycetes</taxon>
        <taxon>Agaricomycetidae</taxon>
        <taxon>Agaricales</taxon>
        <taxon>Marasmiineae</taxon>
        <taxon>Omphalotaceae</taxon>
        <taxon>Marasmiellus</taxon>
    </lineage>
</organism>